<dbReference type="PANTHER" id="PTHR33143:SF9">
    <property type="entry name" value="VQ DOMAIN-CONTAINING PROTEIN"/>
    <property type="match status" value="1"/>
</dbReference>
<comment type="caution">
    <text evidence="3">The sequence shown here is derived from an EMBL/GenBank/DDBJ whole genome shotgun (WGS) entry which is preliminary data.</text>
</comment>
<evidence type="ECO:0000259" key="2">
    <source>
        <dbReference type="Pfam" id="PF05678"/>
    </source>
</evidence>
<sequence>MTAMTMAVSSPSKKGGLRGPRPQALKVSSSPPLTSRPSIKKNNAAVGGAAPVIVYEHTPKIVHARPDEFMTVVQRLTGKPPSSSPAPPLLSYDVHVAPVEDGAGGGDHLLLTLGQHRAPPMAAGQLMSPGGFFFSPNTMQYIQELSPMF</sequence>
<proteinExistence type="predicted"/>
<evidence type="ECO:0000313" key="3">
    <source>
        <dbReference type="EMBL" id="KAK1643598.1"/>
    </source>
</evidence>
<protein>
    <recommendedName>
        <fullName evidence="2">VQ domain-containing protein</fullName>
    </recommendedName>
</protein>
<evidence type="ECO:0000256" key="1">
    <source>
        <dbReference type="SAM" id="MobiDB-lite"/>
    </source>
</evidence>
<gene>
    <name evidence="3" type="ORF">QYE76_061403</name>
</gene>
<dbReference type="GO" id="GO:0005634">
    <property type="term" value="C:nucleus"/>
    <property type="evidence" value="ECO:0007669"/>
    <property type="project" value="TreeGrafter"/>
</dbReference>
<evidence type="ECO:0000313" key="4">
    <source>
        <dbReference type="Proteomes" id="UP001231189"/>
    </source>
</evidence>
<dbReference type="AlphaFoldDB" id="A0AAD8S248"/>
<dbReference type="Pfam" id="PF05678">
    <property type="entry name" value="VQ"/>
    <property type="match status" value="1"/>
</dbReference>
<feature type="compositionally biased region" description="Polar residues" evidence="1">
    <location>
        <begin position="26"/>
        <end position="41"/>
    </location>
</feature>
<reference evidence="3" key="1">
    <citation type="submission" date="2023-07" db="EMBL/GenBank/DDBJ databases">
        <title>A chromosome-level genome assembly of Lolium multiflorum.</title>
        <authorList>
            <person name="Chen Y."/>
            <person name="Copetti D."/>
            <person name="Kolliker R."/>
            <person name="Studer B."/>
        </authorList>
    </citation>
    <scope>NUCLEOTIDE SEQUENCE</scope>
    <source>
        <strain evidence="3">02402/16</strain>
        <tissue evidence="3">Leaf</tissue>
    </source>
</reference>
<feature type="domain" description="VQ" evidence="2">
    <location>
        <begin position="57"/>
        <end position="82"/>
    </location>
</feature>
<organism evidence="3 4">
    <name type="scientific">Lolium multiflorum</name>
    <name type="common">Italian ryegrass</name>
    <name type="synonym">Lolium perenne subsp. multiflorum</name>
    <dbReference type="NCBI Taxonomy" id="4521"/>
    <lineage>
        <taxon>Eukaryota</taxon>
        <taxon>Viridiplantae</taxon>
        <taxon>Streptophyta</taxon>
        <taxon>Embryophyta</taxon>
        <taxon>Tracheophyta</taxon>
        <taxon>Spermatophyta</taxon>
        <taxon>Magnoliopsida</taxon>
        <taxon>Liliopsida</taxon>
        <taxon>Poales</taxon>
        <taxon>Poaceae</taxon>
        <taxon>BOP clade</taxon>
        <taxon>Pooideae</taxon>
        <taxon>Poodae</taxon>
        <taxon>Poeae</taxon>
        <taxon>Poeae Chloroplast Group 2 (Poeae type)</taxon>
        <taxon>Loliodinae</taxon>
        <taxon>Loliinae</taxon>
        <taxon>Lolium</taxon>
    </lineage>
</organism>
<dbReference type="InterPro" id="IPR039607">
    <property type="entry name" value="VQ_8/17/18/20/21/25"/>
</dbReference>
<dbReference type="PANTHER" id="PTHR33143">
    <property type="entry name" value="F16F4.1 PROTEIN-RELATED"/>
    <property type="match status" value="1"/>
</dbReference>
<dbReference type="EMBL" id="JAUUTY010000004">
    <property type="protein sequence ID" value="KAK1643598.1"/>
    <property type="molecule type" value="Genomic_DNA"/>
</dbReference>
<feature type="region of interest" description="Disordered" evidence="1">
    <location>
        <begin position="1"/>
        <end position="42"/>
    </location>
</feature>
<keyword evidence="4" id="KW-1185">Reference proteome</keyword>
<dbReference type="Proteomes" id="UP001231189">
    <property type="component" value="Unassembled WGS sequence"/>
</dbReference>
<accession>A0AAD8S248</accession>
<dbReference type="InterPro" id="IPR008889">
    <property type="entry name" value="VQ"/>
</dbReference>
<name>A0AAD8S248_LOLMU</name>